<reference evidence="1 2" key="1">
    <citation type="submission" date="2018-08" db="EMBL/GenBank/DDBJ databases">
        <title>Crown Gall in kiwifruit.</title>
        <authorList>
            <person name="Visnovsky S.B."/>
            <person name="Pitman A.R."/>
        </authorList>
    </citation>
    <scope>NUCLEOTIDE SEQUENCE [LARGE SCALE GENOMIC DNA]</scope>
    <source>
        <strain evidence="1 2">SBV_302_78_2</strain>
    </source>
</reference>
<dbReference type="AlphaFoldDB" id="A0AA88JRU0"/>
<name>A0AA88JRU0_RHIRH</name>
<dbReference type="Proteomes" id="UP000473658">
    <property type="component" value="Unassembled WGS sequence"/>
</dbReference>
<proteinExistence type="predicted"/>
<gene>
    <name evidence="1" type="ORF">DXM27_05095</name>
</gene>
<accession>A0AA88JRU0</accession>
<comment type="caution">
    <text evidence="1">The sequence shown here is derived from an EMBL/GenBank/DDBJ whole genome shotgun (WGS) entry which is preliminary data.</text>
</comment>
<evidence type="ECO:0000313" key="1">
    <source>
        <dbReference type="EMBL" id="KAA3504591.1"/>
    </source>
</evidence>
<dbReference type="EMBL" id="QRFF01000001">
    <property type="protein sequence ID" value="KAA3504591.1"/>
    <property type="molecule type" value="Genomic_DNA"/>
</dbReference>
<sequence length="67" mass="7069">MGEEARLIDRYTKLVLTVIAGSLVMLVIQGAQPEPANAQTGQVHVVVDRVAPFALQFAGPLAVKVGN</sequence>
<protein>
    <submittedName>
        <fullName evidence="1">Uncharacterized protein</fullName>
    </submittedName>
</protein>
<evidence type="ECO:0000313" key="2">
    <source>
        <dbReference type="Proteomes" id="UP000473658"/>
    </source>
</evidence>
<organism evidence="1 2">
    <name type="scientific">Rhizobium rhizogenes</name>
    <name type="common">Agrobacterium rhizogenes</name>
    <dbReference type="NCBI Taxonomy" id="359"/>
    <lineage>
        <taxon>Bacteria</taxon>
        <taxon>Pseudomonadati</taxon>
        <taxon>Pseudomonadota</taxon>
        <taxon>Alphaproteobacteria</taxon>
        <taxon>Hyphomicrobiales</taxon>
        <taxon>Rhizobiaceae</taxon>
        <taxon>Rhizobium/Agrobacterium group</taxon>
        <taxon>Rhizobium</taxon>
    </lineage>
</organism>